<reference evidence="1" key="1">
    <citation type="submission" date="2018-12" db="EMBL/GenBank/DDBJ databases">
        <title>Three Rhizobium rhizogenes strains isolated from the same crown gall tumor carry diverse plasmids.</title>
        <authorList>
            <person name="Pulawska J."/>
            <person name="Kuzmanovic N."/>
        </authorList>
    </citation>
    <scope>NUCLEOTIDE SEQUENCE</scope>
    <source>
        <strain evidence="1">Colt5.8</strain>
        <plasmid evidence="1">pColt5.8b</plasmid>
    </source>
</reference>
<proteinExistence type="predicted"/>
<geneLocation type="plasmid" evidence="1">
    <name>pColt5.8b</name>
</geneLocation>
<protein>
    <submittedName>
        <fullName evidence="1">Uncharacterized protein</fullName>
    </submittedName>
</protein>
<gene>
    <name evidence="1" type="ORF">pC5.8b_316</name>
</gene>
<evidence type="ECO:0000313" key="1">
    <source>
        <dbReference type="EMBL" id="QCL09805.1"/>
    </source>
</evidence>
<dbReference type="EMBL" id="MK318972">
    <property type="protein sequence ID" value="QCL09805.1"/>
    <property type="molecule type" value="Genomic_DNA"/>
</dbReference>
<accession>A0A7S5DRY3</accession>
<dbReference type="AlphaFoldDB" id="A0A7S5DRY3"/>
<sequence length="40" mass="4464">MNSLPEHIGNLVQPSLEWAGSVRSARNFALTRRLGTKLRS</sequence>
<keyword evidence="1" id="KW-0614">Plasmid</keyword>
<name>A0A7S5DRY3_RHIRH</name>
<organism evidence="1">
    <name type="scientific">Rhizobium rhizogenes</name>
    <name type="common">Agrobacterium rhizogenes</name>
    <dbReference type="NCBI Taxonomy" id="359"/>
    <lineage>
        <taxon>Bacteria</taxon>
        <taxon>Pseudomonadati</taxon>
        <taxon>Pseudomonadota</taxon>
        <taxon>Alphaproteobacteria</taxon>
        <taxon>Hyphomicrobiales</taxon>
        <taxon>Rhizobiaceae</taxon>
        <taxon>Rhizobium/Agrobacterium group</taxon>
        <taxon>Rhizobium</taxon>
    </lineage>
</organism>